<dbReference type="InterPro" id="IPR013727">
    <property type="entry name" value="2CSK_N"/>
</dbReference>
<evidence type="ECO:0000259" key="13">
    <source>
        <dbReference type="PROSITE" id="PS50885"/>
    </source>
</evidence>
<dbReference type="CDD" id="cd06225">
    <property type="entry name" value="HAMP"/>
    <property type="match status" value="1"/>
</dbReference>
<feature type="transmembrane region" description="Helical" evidence="11">
    <location>
        <begin position="154"/>
        <end position="174"/>
    </location>
</feature>
<dbReference type="SMART" id="SM00387">
    <property type="entry name" value="HATPase_c"/>
    <property type="match status" value="1"/>
</dbReference>
<dbReference type="EnsemblBacteria" id="ACI20646">
    <property type="protein sequence ID" value="ACI20646"/>
    <property type="gene ID" value="THEYE_A0751"/>
</dbReference>
<evidence type="ECO:0000256" key="5">
    <source>
        <dbReference type="ARBA" id="ARBA00022679"/>
    </source>
</evidence>
<dbReference type="SMART" id="SM00304">
    <property type="entry name" value="HAMP"/>
    <property type="match status" value="1"/>
</dbReference>
<evidence type="ECO:0000256" key="2">
    <source>
        <dbReference type="ARBA" id="ARBA00004141"/>
    </source>
</evidence>
<evidence type="ECO:0000256" key="3">
    <source>
        <dbReference type="ARBA" id="ARBA00012438"/>
    </source>
</evidence>
<comment type="subcellular location">
    <subcellularLocation>
        <location evidence="2">Membrane</location>
        <topology evidence="2">Multi-pass membrane protein</topology>
    </subcellularLocation>
</comment>
<dbReference type="CDD" id="cd00075">
    <property type="entry name" value="HATPase"/>
    <property type="match status" value="1"/>
</dbReference>
<dbReference type="InterPro" id="IPR005467">
    <property type="entry name" value="His_kinase_dom"/>
</dbReference>
<dbReference type="Gene3D" id="6.10.340.10">
    <property type="match status" value="1"/>
</dbReference>
<dbReference type="InterPro" id="IPR003660">
    <property type="entry name" value="HAMP_dom"/>
</dbReference>
<dbReference type="PROSITE" id="PS50109">
    <property type="entry name" value="HIS_KIN"/>
    <property type="match status" value="1"/>
</dbReference>
<dbReference type="PANTHER" id="PTHR45436:SF15">
    <property type="entry name" value="SENSOR HISTIDINE KINASE CUSS"/>
    <property type="match status" value="1"/>
</dbReference>
<dbReference type="EMBL" id="CP001147">
    <property type="protein sequence ID" value="ACI20646.1"/>
    <property type="molecule type" value="Genomic_DNA"/>
</dbReference>
<dbReference type="AlphaFoldDB" id="B5YK28"/>
<dbReference type="PATRIC" id="fig|289376.4.peg.742"/>
<sequence>MFSSIKAKIIIFYLIIISLSLFALGLFLYLSLEKIIYDSIDSSLLSRAKALATLISEDGREFKFSDELMWEYSSQKSGYFFQIRKLDGTTVEKSASLKNLELPFQKGEEQISFKTIYLNKKPVRVVNFPISNLVIQCAENIDGRVELLEDYRRILSLSILALMVISTFGGFLIAKKALTPVKKISESIGRISESNLSERVDEKNIPSELKGLASSFNQTFDSLERAFNRQKQFVSDASHELRTPLSVILSHSEITLRRERSTEEYKNALIAIKDAAKIMLNMIERLLMLARLSSDRAELKFEEINLYSILKDVVKLLNPLAEQKDIKISIHGYEQLTTFGDRASLLELFTNVVDNAIKYNIQQGKVDIYIKENQDYALIEVKDTGVGMPEEDLDKVFDRFYRIDKARSGGIKGAGLGLSICKEIVRLHGGKMEIKSRIGEGTTVSIYLERGKNVVQG</sequence>
<dbReference type="Pfam" id="PF00512">
    <property type="entry name" value="HisKA"/>
    <property type="match status" value="1"/>
</dbReference>
<dbReference type="Pfam" id="PF02518">
    <property type="entry name" value="HATPase_c"/>
    <property type="match status" value="1"/>
</dbReference>
<evidence type="ECO:0000256" key="11">
    <source>
        <dbReference type="SAM" id="Phobius"/>
    </source>
</evidence>
<dbReference type="OrthoDB" id="9813151at2"/>
<dbReference type="InterPro" id="IPR050428">
    <property type="entry name" value="TCS_sensor_his_kinase"/>
</dbReference>
<dbReference type="STRING" id="289376.THEYE_A0751"/>
<dbReference type="InterPro" id="IPR036097">
    <property type="entry name" value="HisK_dim/P_sf"/>
</dbReference>
<keyword evidence="10 11" id="KW-0472">Membrane</keyword>
<feature type="domain" description="Histidine kinase" evidence="12">
    <location>
        <begin position="236"/>
        <end position="452"/>
    </location>
</feature>
<comment type="catalytic activity">
    <reaction evidence="1">
        <text>ATP + protein L-histidine = ADP + protein N-phospho-L-histidine.</text>
        <dbReference type="EC" id="2.7.13.3"/>
    </reaction>
</comment>
<feature type="domain" description="HAMP" evidence="13">
    <location>
        <begin position="175"/>
        <end position="228"/>
    </location>
</feature>
<dbReference type="FunFam" id="3.30.565.10:FF:000006">
    <property type="entry name" value="Sensor histidine kinase WalK"/>
    <property type="match status" value="1"/>
</dbReference>
<evidence type="ECO:0000313" key="14">
    <source>
        <dbReference type="EMBL" id="ACI20646.1"/>
    </source>
</evidence>
<dbReference type="FunCoup" id="B5YK28">
    <property type="interactions" value="107"/>
</dbReference>
<evidence type="ECO:0000313" key="15">
    <source>
        <dbReference type="Proteomes" id="UP000000718"/>
    </source>
</evidence>
<evidence type="ECO:0000256" key="4">
    <source>
        <dbReference type="ARBA" id="ARBA00022553"/>
    </source>
</evidence>
<feature type="transmembrane region" description="Helical" evidence="11">
    <location>
        <begin position="12"/>
        <end position="32"/>
    </location>
</feature>
<dbReference type="HOGENOM" id="CLU_000445_89_6_0"/>
<keyword evidence="8 11" id="KW-1133">Transmembrane helix</keyword>
<evidence type="ECO:0000256" key="10">
    <source>
        <dbReference type="ARBA" id="ARBA00023136"/>
    </source>
</evidence>
<keyword evidence="5" id="KW-0808">Transferase</keyword>
<dbReference type="eggNOG" id="COG5002">
    <property type="taxonomic scope" value="Bacteria"/>
</dbReference>
<dbReference type="PROSITE" id="PS50885">
    <property type="entry name" value="HAMP"/>
    <property type="match status" value="1"/>
</dbReference>
<dbReference type="Gene3D" id="3.30.565.10">
    <property type="entry name" value="Histidine kinase-like ATPase, C-terminal domain"/>
    <property type="match status" value="1"/>
</dbReference>
<dbReference type="InterPro" id="IPR004358">
    <property type="entry name" value="Sig_transdc_His_kin-like_C"/>
</dbReference>
<accession>B5YK28</accession>
<dbReference type="InParanoid" id="B5YK28"/>
<reference evidence="14 15" key="2">
    <citation type="journal article" date="2015" name="Genome Announc.">
        <title>Genome Sequence of the Sulfate-Reducing Thermophilic Bacterium Thermodesulfovibrio yellowstonii Strain DSM 11347T (Phylum Nitrospirae).</title>
        <authorList>
            <person name="Bhatnagar S."/>
            <person name="Badger J.H."/>
            <person name="Madupu R."/>
            <person name="Khouri H.M."/>
            <person name="O'Connor E.M."/>
            <person name="Robb F.T."/>
            <person name="Ward N.L."/>
            <person name="Eisen J.A."/>
        </authorList>
    </citation>
    <scope>NUCLEOTIDE SEQUENCE [LARGE SCALE GENOMIC DNA]</scope>
    <source>
        <strain evidence="15">ATCC 51303 / DSM 11347 / YP87</strain>
    </source>
</reference>
<dbReference type="CDD" id="cd00082">
    <property type="entry name" value="HisKA"/>
    <property type="match status" value="1"/>
</dbReference>
<dbReference type="SUPFAM" id="SSF55874">
    <property type="entry name" value="ATPase domain of HSP90 chaperone/DNA topoisomerase II/histidine kinase"/>
    <property type="match status" value="1"/>
</dbReference>
<dbReference type="SMART" id="SM00388">
    <property type="entry name" value="HisKA"/>
    <property type="match status" value="1"/>
</dbReference>
<name>B5YK28_THEYD</name>
<dbReference type="PRINTS" id="PR00344">
    <property type="entry name" value="BCTRLSENSOR"/>
</dbReference>
<protein>
    <recommendedName>
        <fullName evidence="3">histidine kinase</fullName>
        <ecNumber evidence="3">2.7.13.3</ecNumber>
    </recommendedName>
</protein>
<dbReference type="Pfam" id="PF00672">
    <property type="entry name" value="HAMP"/>
    <property type="match status" value="1"/>
</dbReference>
<dbReference type="InterPro" id="IPR036890">
    <property type="entry name" value="HATPase_C_sf"/>
</dbReference>
<dbReference type="SUPFAM" id="SSF47384">
    <property type="entry name" value="Homodimeric domain of signal transducing histidine kinase"/>
    <property type="match status" value="1"/>
</dbReference>
<dbReference type="InterPro" id="IPR003594">
    <property type="entry name" value="HATPase_dom"/>
</dbReference>
<dbReference type="EC" id="2.7.13.3" evidence="3"/>
<evidence type="ECO:0000256" key="1">
    <source>
        <dbReference type="ARBA" id="ARBA00000085"/>
    </source>
</evidence>
<dbReference type="Gene3D" id="1.10.287.130">
    <property type="match status" value="1"/>
</dbReference>
<evidence type="ECO:0000256" key="7">
    <source>
        <dbReference type="ARBA" id="ARBA00022777"/>
    </source>
</evidence>
<dbReference type="GO" id="GO:0016020">
    <property type="term" value="C:membrane"/>
    <property type="evidence" value="ECO:0007669"/>
    <property type="project" value="UniProtKB-SubCell"/>
</dbReference>
<dbReference type="InterPro" id="IPR003661">
    <property type="entry name" value="HisK_dim/P_dom"/>
</dbReference>
<dbReference type="KEGG" id="tye:THEYE_A0751"/>
<dbReference type="PANTHER" id="PTHR45436">
    <property type="entry name" value="SENSOR HISTIDINE KINASE YKOH"/>
    <property type="match status" value="1"/>
</dbReference>
<reference evidence="15" key="1">
    <citation type="submission" date="2008-08" db="EMBL/GenBank/DDBJ databases">
        <title>The complete genome sequence of Thermodesulfovibrio yellowstonii strain ATCC 51303 / DSM 11347 / YP87.</title>
        <authorList>
            <person name="Dodson R.J."/>
            <person name="Durkin A.S."/>
            <person name="Wu M."/>
            <person name="Eisen J."/>
            <person name="Sutton G."/>
        </authorList>
    </citation>
    <scope>NUCLEOTIDE SEQUENCE [LARGE SCALE GENOMIC DNA]</scope>
    <source>
        <strain evidence="15">ATCC 51303 / DSM 11347 / YP87</strain>
    </source>
</reference>
<organism evidence="14 15">
    <name type="scientific">Thermodesulfovibrio yellowstonii (strain ATCC 51303 / DSM 11347 / YP87)</name>
    <dbReference type="NCBI Taxonomy" id="289376"/>
    <lineage>
        <taxon>Bacteria</taxon>
        <taxon>Pseudomonadati</taxon>
        <taxon>Nitrospirota</taxon>
        <taxon>Thermodesulfovibrionia</taxon>
        <taxon>Thermodesulfovibrionales</taxon>
        <taxon>Thermodesulfovibrionaceae</taxon>
        <taxon>Thermodesulfovibrio</taxon>
    </lineage>
</organism>
<keyword evidence="6 11" id="KW-0812">Transmembrane</keyword>
<evidence type="ECO:0000259" key="12">
    <source>
        <dbReference type="PROSITE" id="PS50109"/>
    </source>
</evidence>
<keyword evidence="4" id="KW-0597">Phosphoprotein</keyword>
<dbReference type="Proteomes" id="UP000000718">
    <property type="component" value="Chromosome"/>
</dbReference>
<evidence type="ECO:0000256" key="6">
    <source>
        <dbReference type="ARBA" id="ARBA00022692"/>
    </source>
</evidence>
<keyword evidence="7 14" id="KW-0418">Kinase</keyword>
<keyword evidence="9" id="KW-0902">Two-component regulatory system</keyword>
<dbReference type="Pfam" id="PF08521">
    <property type="entry name" value="2CSK_N"/>
    <property type="match status" value="1"/>
</dbReference>
<proteinExistence type="predicted"/>
<evidence type="ECO:0000256" key="8">
    <source>
        <dbReference type="ARBA" id="ARBA00022989"/>
    </source>
</evidence>
<dbReference type="GO" id="GO:0000155">
    <property type="term" value="F:phosphorelay sensor kinase activity"/>
    <property type="evidence" value="ECO:0007669"/>
    <property type="project" value="InterPro"/>
</dbReference>
<keyword evidence="15" id="KW-1185">Reference proteome</keyword>
<dbReference type="RefSeq" id="WP_012545380.1">
    <property type="nucleotide sequence ID" value="NC_011296.1"/>
</dbReference>
<gene>
    <name evidence="14" type="ordered locus">THEYE_A0751</name>
</gene>
<evidence type="ECO:0000256" key="9">
    <source>
        <dbReference type="ARBA" id="ARBA00023012"/>
    </source>
</evidence>